<keyword evidence="1" id="KW-0805">Transcription regulation</keyword>
<keyword evidence="2" id="KW-0238">DNA-binding</keyword>
<dbReference type="CDD" id="cd07377">
    <property type="entry name" value="WHTH_GntR"/>
    <property type="match status" value="1"/>
</dbReference>
<dbReference type="Gene3D" id="1.20.120.530">
    <property type="entry name" value="GntR ligand-binding domain-like"/>
    <property type="match status" value="1"/>
</dbReference>
<proteinExistence type="predicted"/>
<dbReference type="InterPro" id="IPR011711">
    <property type="entry name" value="GntR_C"/>
</dbReference>
<dbReference type="GO" id="GO:0003700">
    <property type="term" value="F:DNA-binding transcription factor activity"/>
    <property type="evidence" value="ECO:0007669"/>
    <property type="project" value="InterPro"/>
</dbReference>
<sequence length="244" mass="26555">MPHPDLTFEPLGEPETTLTGKVMKQVRAAIMSGEMKPGELYSVYQLAELFNVSRSPVRDAMLRLEEAGLVRFERNRGFRVVQPRPEDVAEIFAIRLALEVPAARAAALRSDTEIAAALKDAMARMEEAAAAGDDETFFHHDQRLHDVILAASGNTRIRSIIAQLRVTTRILGASTAGVNRSLQAIVQEHAPVVEAIMAGDGARAAAEMRAHLNHTGRLLVDQTITRLGLALDGDALWDALTASF</sequence>
<dbReference type="AlphaFoldDB" id="A0AB39L3W4"/>
<dbReference type="InterPro" id="IPR036390">
    <property type="entry name" value="WH_DNA-bd_sf"/>
</dbReference>
<dbReference type="EMBL" id="CP163302">
    <property type="protein sequence ID" value="XDP45817.1"/>
    <property type="molecule type" value="Genomic_DNA"/>
</dbReference>
<dbReference type="Pfam" id="PF07729">
    <property type="entry name" value="FCD"/>
    <property type="match status" value="1"/>
</dbReference>
<evidence type="ECO:0000313" key="5">
    <source>
        <dbReference type="EMBL" id="XDP45817.1"/>
    </source>
</evidence>
<evidence type="ECO:0000256" key="1">
    <source>
        <dbReference type="ARBA" id="ARBA00023015"/>
    </source>
</evidence>
<dbReference type="SMART" id="SM00345">
    <property type="entry name" value="HTH_GNTR"/>
    <property type="match status" value="1"/>
</dbReference>
<dbReference type="RefSeq" id="WP_369046254.1">
    <property type="nucleotide sequence ID" value="NZ_CP163302.1"/>
</dbReference>
<dbReference type="Pfam" id="PF00392">
    <property type="entry name" value="GntR"/>
    <property type="match status" value="1"/>
</dbReference>
<evidence type="ECO:0000259" key="4">
    <source>
        <dbReference type="PROSITE" id="PS50949"/>
    </source>
</evidence>
<evidence type="ECO:0000256" key="2">
    <source>
        <dbReference type="ARBA" id="ARBA00023125"/>
    </source>
</evidence>
<dbReference type="InterPro" id="IPR000524">
    <property type="entry name" value="Tscrpt_reg_HTH_GntR"/>
</dbReference>
<dbReference type="InterPro" id="IPR036388">
    <property type="entry name" value="WH-like_DNA-bd_sf"/>
</dbReference>
<name>A0AB39L3W4_9MICC</name>
<dbReference type="Gene3D" id="1.10.10.10">
    <property type="entry name" value="Winged helix-like DNA-binding domain superfamily/Winged helix DNA-binding domain"/>
    <property type="match status" value="1"/>
</dbReference>
<dbReference type="PANTHER" id="PTHR43537">
    <property type="entry name" value="TRANSCRIPTIONAL REGULATOR, GNTR FAMILY"/>
    <property type="match status" value="1"/>
</dbReference>
<dbReference type="GO" id="GO:0003677">
    <property type="term" value="F:DNA binding"/>
    <property type="evidence" value="ECO:0007669"/>
    <property type="project" value="UniProtKB-KW"/>
</dbReference>
<dbReference type="SUPFAM" id="SSF46785">
    <property type="entry name" value="Winged helix' DNA-binding domain"/>
    <property type="match status" value="1"/>
</dbReference>
<dbReference type="SMART" id="SM00895">
    <property type="entry name" value="FCD"/>
    <property type="match status" value="1"/>
</dbReference>
<dbReference type="SUPFAM" id="SSF48008">
    <property type="entry name" value="GntR ligand-binding domain-like"/>
    <property type="match status" value="1"/>
</dbReference>
<reference evidence="5" key="1">
    <citation type="submission" date="2024-07" db="EMBL/GenBank/DDBJ databases">
        <authorList>
            <person name="fu j."/>
        </authorList>
    </citation>
    <scope>NUCLEOTIDE SEQUENCE</scope>
    <source>
        <strain evidence="5">P10A9</strain>
    </source>
</reference>
<feature type="domain" description="HTH gntR-type" evidence="4">
    <location>
        <begin position="16"/>
        <end position="83"/>
    </location>
</feature>
<dbReference type="InterPro" id="IPR008920">
    <property type="entry name" value="TF_FadR/GntR_C"/>
</dbReference>
<gene>
    <name evidence="5" type="ORF">AB5L97_02015</name>
</gene>
<accession>A0AB39L3W4</accession>
<dbReference type="PROSITE" id="PS50949">
    <property type="entry name" value="HTH_GNTR"/>
    <property type="match status" value="1"/>
</dbReference>
<protein>
    <submittedName>
        <fullName evidence="5">GntR family transcriptional regulator</fullName>
    </submittedName>
</protein>
<dbReference type="KEGG" id="spue:AB5L97_02015"/>
<keyword evidence="3" id="KW-0804">Transcription</keyword>
<dbReference type="PANTHER" id="PTHR43537:SF49">
    <property type="entry name" value="TRANSCRIPTIONAL REGULATORY PROTEIN"/>
    <property type="match status" value="1"/>
</dbReference>
<evidence type="ECO:0000256" key="3">
    <source>
        <dbReference type="ARBA" id="ARBA00023163"/>
    </source>
</evidence>
<dbReference type="PRINTS" id="PR00035">
    <property type="entry name" value="HTHGNTR"/>
</dbReference>
<organism evidence="5">
    <name type="scientific">Sinomonas puerhi</name>
    <dbReference type="NCBI Taxonomy" id="3238584"/>
    <lineage>
        <taxon>Bacteria</taxon>
        <taxon>Bacillati</taxon>
        <taxon>Actinomycetota</taxon>
        <taxon>Actinomycetes</taxon>
        <taxon>Micrococcales</taxon>
        <taxon>Micrococcaceae</taxon>
        <taxon>Sinomonas</taxon>
    </lineage>
</organism>